<organism evidence="2 3">
    <name type="scientific">Paenibacillus albus</name>
    <dbReference type="NCBI Taxonomy" id="2495582"/>
    <lineage>
        <taxon>Bacteria</taxon>
        <taxon>Bacillati</taxon>
        <taxon>Bacillota</taxon>
        <taxon>Bacilli</taxon>
        <taxon>Bacillales</taxon>
        <taxon>Paenibacillaceae</taxon>
        <taxon>Paenibacillus</taxon>
    </lineage>
</organism>
<dbReference type="OrthoDB" id="1685048at2"/>
<evidence type="ECO:0008006" key="4">
    <source>
        <dbReference type="Google" id="ProtNLM"/>
    </source>
</evidence>
<dbReference type="EMBL" id="CP034437">
    <property type="protein sequence ID" value="AZN40407.1"/>
    <property type="molecule type" value="Genomic_DNA"/>
</dbReference>
<sequence>MLNDKYLHGFGARMENVGIFYPLFELRNVRKYDFPVDSIGMAILLFILEAMLHGSKGVTIDEFTHEFHGYINKTFQKNYTYAQMHEVMTDLIHSYMMNKGEPFAYTYWDFEQSVYAEKNFFLLMHTEIEVRERTSKLKLTQEAVEMLFKTKEMLGEIKVSISQLYLRQQIEKGVWDDASRTVKELRSLVIEEEESILKLAEKIQKDVLLVNQEQELKKQLERINDQIERERRDFKELQDLIRAIKNEHQDKMSLKEITDKEKNVFEKIASLQRDLYDVDSEHESLLSGKLQLLQLMNTNLDSLILHMFNTKLNFESEVLLPLFKQIPRLEMMNRILNPLLPFQVKKSFNPGKIFDHQVLRAKYEAEEQQEVFVIDESLIREAEEKERAMQEAQVAIYESFLYFLLKPLSEQEQVSLLEIVETCGTPEHIEEGHLFYEFLLDLHQMGIIELHRSVDLYGLILEPLPRALAKVVDQHDVIHQIGSFEVFADESQLVYFPNIRQMSNFILKRSH</sequence>
<dbReference type="Proteomes" id="UP000272528">
    <property type="component" value="Chromosome"/>
</dbReference>
<name>A0A3Q8X4T0_9BACL</name>
<evidence type="ECO:0000313" key="2">
    <source>
        <dbReference type="EMBL" id="AZN40407.1"/>
    </source>
</evidence>
<keyword evidence="3" id="KW-1185">Reference proteome</keyword>
<evidence type="ECO:0000313" key="3">
    <source>
        <dbReference type="Proteomes" id="UP000272528"/>
    </source>
</evidence>
<gene>
    <name evidence="2" type="ORF">EJC50_12665</name>
</gene>
<proteinExistence type="predicted"/>
<accession>A0A3Q8X4T0</accession>
<reference evidence="3" key="1">
    <citation type="submission" date="2018-12" db="EMBL/GenBank/DDBJ databases">
        <title>Genome sequence of Peanibacillus sp.</title>
        <authorList>
            <person name="Subramani G."/>
            <person name="Srinivasan S."/>
            <person name="Kim M.K."/>
        </authorList>
    </citation>
    <scope>NUCLEOTIDE SEQUENCE [LARGE SCALE GENOMIC DNA]</scope>
    <source>
        <strain evidence="3">18JY67-1</strain>
    </source>
</reference>
<feature type="coiled-coil region" evidence="1">
    <location>
        <begin position="209"/>
        <end position="274"/>
    </location>
</feature>
<dbReference type="RefSeq" id="WP_126015638.1">
    <property type="nucleotide sequence ID" value="NZ_CP034437.1"/>
</dbReference>
<evidence type="ECO:0000256" key="1">
    <source>
        <dbReference type="SAM" id="Coils"/>
    </source>
</evidence>
<dbReference type="AlphaFoldDB" id="A0A3Q8X4T0"/>
<protein>
    <recommendedName>
        <fullName evidence="4">Replicative DNA helicase</fullName>
    </recommendedName>
</protein>
<dbReference type="KEGG" id="palb:EJC50_12665"/>
<keyword evidence="1" id="KW-0175">Coiled coil</keyword>